<keyword evidence="1" id="KW-0732">Signal</keyword>
<keyword evidence="3" id="KW-1185">Reference proteome</keyword>
<evidence type="ECO:0000313" key="3">
    <source>
        <dbReference type="Proteomes" id="UP000050956"/>
    </source>
</evidence>
<feature type="signal peptide" evidence="1">
    <location>
        <begin position="1"/>
        <end position="23"/>
    </location>
</feature>
<reference evidence="2 3" key="1">
    <citation type="submission" date="2015-05" db="EMBL/GenBank/DDBJ databases">
        <title>Genome sequencing and analysis of members of genus Stenotrophomonas.</title>
        <authorList>
            <person name="Patil P.P."/>
            <person name="Midha S."/>
            <person name="Patil P.B."/>
        </authorList>
    </citation>
    <scope>NUCLEOTIDE SEQUENCE [LARGE SCALE GENOMIC DNA]</scope>
    <source>
        <strain evidence="2 3">DSM 24757</strain>
    </source>
</reference>
<feature type="chain" id="PRO_5006395269" description="Secreted protein" evidence="1">
    <location>
        <begin position="24"/>
        <end position="150"/>
    </location>
</feature>
<evidence type="ECO:0008006" key="4">
    <source>
        <dbReference type="Google" id="ProtNLM"/>
    </source>
</evidence>
<dbReference type="AlphaFoldDB" id="A0A0R0D840"/>
<dbReference type="OrthoDB" id="8591210at2"/>
<comment type="caution">
    <text evidence="2">The sequence shown here is derived from an EMBL/GenBank/DDBJ whole genome shotgun (WGS) entry which is preliminary data.</text>
</comment>
<sequence>MSYLRIENRHLLLALLLPAGAMAACPSGQDTLFACSTTNGKQVQVCDAGRSIGYTFGRPGRAPELALNVPRNRASTYQWPGAGRTTTYSVTVPNGDTTYTAYSTFDRLADELDFQHGIQVEVRGQQVANLRCREPGLIDNLEGVDLPPAG</sequence>
<dbReference type="RefSeq" id="WP_057637378.1">
    <property type="nucleotide sequence ID" value="NZ_LDJM01000014.1"/>
</dbReference>
<protein>
    <recommendedName>
        <fullName evidence="4">Secreted protein</fullName>
    </recommendedName>
</protein>
<dbReference type="EMBL" id="LDJM01000014">
    <property type="protein sequence ID" value="KRG77931.1"/>
    <property type="molecule type" value="Genomic_DNA"/>
</dbReference>
<organism evidence="2 3">
    <name type="scientific">Stenotrophomonas ginsengisoli</name>
    <dbReference type="NCBI Taxonomy" id="336566"/>
    <lineage>
        <taxon>Bacteria</taxon>
        <taxon>Pseudomonadati</taxon>
        <taxon>Pseudomonadota</taxon>
        <taxon>Gammaproteobacteria</taxon>
        <taxon>Lysobacterales</taxon>
        <taxon>Lysobacteraceae</taxon>
        <taxon>Stenotrophomonas</taxon>
    </lineage>
</organism>
<evidence type="ECO:0000313" key="2">
    <source>
        <dbReference type="EMBL" id="KRG77931.1"/>
    </source>
</evidence>
<proteinExistence type="predicted"/>
<dbReference type="PATRIC" id="fig|336566.3.peg.509"/>
<accession>A0A0R0D840</accession>
<dbReference type="Proteomes" id="UP000050956">
    <property type="component" value="Unassembled WGS sequence"/>
</dbReference>
<evidence type="ECO:0000256" key="1">
    <source>
        <dbReference type="SAM" id="SignalP"/>
    </source>
</evidence>
<gene>
    <name evidence="2" type="ORF">ABB30_05845</name>
</gene>
<name>A0A0R0D840_9GAMM</name>
<dbReference type="PROSITE" id="PS51257">
    <property type="entry name" value="PROKAR_LIPOPROTEIN"/>
    <property type="match status" value="1"/>
</dbReference>